<comment type="caution">
    <text evidence="1">The sequence shown here is derived from an EMBL/GenBank/DDBJ whole genome shotgun (WGS) entry which is preliminary data.</text>
</comment>
<accession>A0A259TV67</accession>
<dbReference type="Pfam" id="PF05167">
    <property type="entry name" value="DUF711"/>
    <property type="match status" value="1"/>
</dbReference>
<organism evidence="1 2">
    <name type="scientific">Rubricoccus marinus</name>
    <dbReference type="NCBI Taxonomy" id="716817"/>
    <lineage>
        <taxon>Bacteria</taxon>
        <taxon>Pseudomonadati</taxon>
        <taxon>Rhodothermota</taxon>
        <taxon>Rhodothermia</taxon>
        <taxon>Rhodothermales</taxon>
        <taxon>Rubricoccaceae</taxon>
        <taxon>Rubricoccus</taxon>
    </lineage>
</organism>
<dbReference type="RefSeq" id="WP_094545281.1">
    <property type="nucleotide sequence ID" value="NZ_MQWB01000001.1"/>
</dbReference>
<reference evidence="1 2" key="1">
    <citation type="submission" date="2016-11" db="EMBL/GenBank/DDBJ databases">
        <title>Study of marine rhodopsin-containing bacteria.</title>
        <authorList>
            <person name="Yoshizawa S."/>
            <person name="Kumagai Y."/>
            <person name="Kogure K."/>
        </authorList>
    </citation>
    <scope>NUCLEOTIDE SEQUENCE [LARGE SCALE GENOMIC DNA]</scope>
    <source>
        <strain evidence="1 2">SG-29</strain>
    </source>
</reference>
<dbReference type="Gene3D" id="3.20.70.20">
    <property type="match status" value="1"/>
</dbReference>
<sequence length="460" mass="47865">MPLSLPEILETVRMTEADAFDIRTVTLGISLRGCASRDPESTRQNIYDRITQTAKHHVAAAREIEELYGVSIANKRCSITPAAIAADGFSPQDFVRLAKTLDKAAEEVGVDYLAGFSALVEKGFTPGDRALIEALPEALATTNRVCSSVACGSTQAGINADAVLDVARMIKKTARLTGERDSIGCAKFVAFCNAVGDNPFVAGAFHGVSEPGHVINVGISGPGVVLRAVKALGDTADFGAVTDAIKRTAFKITRAGELIGRRVAEKLSEASGETVPFGVVDISLAPTPAERDSVGDILVAMGLEYAGAPGTTAALAMLNEAVKRGGLMAARHVGGLSGAFMPVSEDQAMIAAAEKGYLTLEKLEAMSAICSVGLDMVAIPGDTPAETIAGILFDEFAIGMVNDKTTAVRILPVHGKGVGEWADYGGLLGRAPIMPVSQLSSAVFARRGGRIPAPIRSLTN</sequence>
<keyword evidence="2" id="KW-1185">Reference proteome</keyword>
<dbReference type="SUPFAM" id="SSF51998">
    <property type="entry name" value="PFL-like glycyl radical enzymes"/>
    <property type="match status" value="1"/>
</dbReference>
<dbReference type="CDD" id="cd08025">
    <property type="entry name" value="RNR_PFL_like_DUF711"/>
    <property type="match status" value="1"/>
</dbReference>
<proteinExistence type="predicted"/>
<dbReference type="PANTHER" id="PTHR37560">
    <property type="entry name" value="UPF0210 PROTEIN SPR0218"/>
    <property type="match status" value="1"/>
</dbReference>
<dbReference type="OrthoDB" id="9763001at2"/>
<dbReference type="AlphaFoldDB" id="A0A259TV67"/>
<dbReference type="EMBL" id="MQWB01000001">
    <property type="protein sequence ID" value="OZC01659.1"/>
    <property type="molecule type" value="Genomic_DNA"/>
</dbReference>
<dbReference type="NCBIfam" id="NF003700">
    <property type="entry name" value="PRK05313.1"/>
    <property type="match status" value="1"/>
</dbReference>
<dbReference type="InterPro" id="IPR007841">
    <property type="entry name" value="UPF0210"/>
</dbReference>
<dbReference type="PANTHER" id="PTHR37560:SF1">
    <property type="entry name" value="UPF0210 PROTEIN MJ1665"/>
    <property type="match status" value="1"/>
</dbReference>
<dbReference type="InParanoid" id="A0A259TV67"/>
<evidence type="ECO:0000313" key="2">
    <source>
        <dbReference type="Proteomes" id="UP000216446"/>
    </source>
</evidence>
<name>A0A259TV67_9BACT</name>
<evidence type="ECO:0000313" key="1">
    <source>
        <dbReference type="EMBL" id="OZC01659.1"/>
    </source>
</evidence>
<protein>
    <submittedName>
        <fullName evidence="1">PFL family protein</fullName>
    </submittedName>
</protein>
<dbReference type="Proteomes" id="UP000216446">
    <property type="component" value="Unassembled WGS sequence"/>
</dbReference>
<gene>
    <name evidence="1" type="ORF">BSZ36_00885</name>
</gene>